<protein>
    <recommendedName>
        <fullName evidence="2">asparagine synthase (glutamine-hydrolyzing)</fullName>
        <ecNumber evidence="2">6.3.5.4</ecNumber>
    </recommendedName>
</protein>
<dbReference type="GO" id="GO:0004066">
    <property type="term" value="F:asparagine synthase (glutamine-hydrolyzing) activity"/>
    <property type="evidence" value="ECO:0007669"/>
    <property type="project" value="UniProtKB-EC"/>
</dbReference>
<dbReference type="PANTHER" id="PTHR43284:SF1">
    <property type="entry name" value="ASPARAGINE SYNTHETASE"/>
    <property type="match status" value="1"/>
</dbReference>
<name>A0A9D7S6Y7_9BACT</name>
<dbReference type="EC" id="6.3.5.4" evidence="2"/>
<dbReference type="InterPro" id="IPR051786">
    <property type="entry name" value="ASN_synthetase/amidase"/>
</dbReference>
<dbReference type="AlphaFoldDB" id="A0A9D7S6Y7"/>
<proteinExistence type="predicted"/>
<dbReference type="Gene3D" id="3.40.50.620">
    <property type="entry name" value="HUPs"/>
    <property type="match status" value="1"/>
</dbReference>
<feature type="domain" description="Asparagine synthetase" evidence="4">
    <location>
        <begin position="221"/>
        <end position="291"/>
    </location>
</feature>
<dbReference type="Pfam" id="PF00733">
    <property type="entry name" value="Asn_synthase"/>
    <property type="match status" value="1"/>
</dbReference>
<comment type="caution">
    <text evidence="5">The sequence shown here is derived from an EMBL/GenBank/DDBJ whole genome shotgun (WGS) entry which is preliminary data.</text>
</comment>
<reference evidence="5 6" key="1">
    <citation type="submission" date="2020-10" db="EMBL/GenBank/DDBJ databases">
        <title>Connecting structure to function with the recovery of over 1000 high-quality activated sludge metagenome-assembled genomes encoding full-length rRNA genes using long-read sequencing.</title>
        <authorList>
            <person name="Singleton C.M."/>
            <person name="Petriglieri F."/>
            <person name="Kristensen J.M."/>
            <person name="Kirkegaard R.H."/>
            <person name="Michaelsen T.Y."/>
            <person name="Andersen M.H."/>
            <person name="Karst S.M."/>
            <person name="Dueholm M.S."/>
            <person name="Nielsen P.H."/>
            <person name="Albertsen M."/>
        </authorList>
    </citation>
    <scope>NUCLEOTIDE SEQUENCE [LARGE SCALE GENOMIC DNA]</scope>
    <source>
        <strain evidence="5">Ribe_18-Q3-R11-54_BAT3C.373</strain>
    </source>
</reference>
<evidence type="ECO:0000259" key="4">
    <source>
        <dbReference type="Pfam" id="PF00733"/>
    </source>
</evidence>
<accession>A0A9D7S6Y7</accession>
<dbReference type="EMBL" id="JADKFW010000004">
    <property type="protein sequence ID" value="MBK9716363.1"/>
    <property type="molecule type" value="Genomic_DNA"/>
</dbReference>
<dbReference type="Proteomes" id="UP000808349">
    <property type="component" value="Unassembled WGS sequence"/>
</dbReference>
<evidence type="ECO:0000313" key="6">
    <source>
        <dbReference type="Proteomes" id="UP000808349"/>
    </source>
</evidence>
<dbReference type="InterPro" id="IPR001962">
    <property type="entry name" value="Asn_synthase"/>
</dbReference>
<dbReference type="Gene3D" id="3.60.20.10">
    <property type="entry name" value="Glutamine Phosphoribosylpyrophosphate, subunit 1, domain 1"/>
    <property type="match status" value="1"/>
</dbReference>
<dbReference type="SUPFAM" id="SSF52402">
    <property type="entry name" value="Adenine nucleotide alpha hydrolases-like"/>
    <property type="match status" value="1"/>
</dbReference>
<sequence length="544" mass="64380">MTHIFGINKCHFEFVPEIFQYTQHVDELKCDNNYSSHFKTGFSDSPFLRSKSIEGTQFYLLGNPILYSDFDTIWDTINPADLSNGSKSWYELFRHLNGISAVLTVSAQKVCIITDPLGFFPFYLYQYEELWCWSSNLQNIIAIPEVDIKYNEVAIFNYVHNGHFLDNETWYHHIGRLPAASICTLDFITKQININRYWSWNEWTKTKTLISESRETYFSFLEKSITNLPIQSQNIGLSLSGGLDSRIIAFISKKYFDFHTFTFSTNESIDLTIAKKVSKELNCQLIHFELEYDSWLEDRLFTFLQCNGMVPINHFHEGNIYKELKEKFDIIMTGFFGGGIYANTDQVNTRINKNISSQFFYSYNDRHQTGDSFYDFNSIDPYIIDQKIRNLAALHVYNLSHYFKVAIPFYNLDWLKYNYSIDETQQVNHQFYLSTINQFLSRLLRMLKWQKTGIAPYYQRLNSFFLKIKIPEVLNWVYQKLGRSRQFYNYTKLEHTVDLLLDKYAVQYIPLLVDYKPKNLNEKFNLLSVYLWLSREKLNSHGPV</sequence>
<evidence type="ECO:0000256" key="1">
    <source>
        <dbReference type="ARBA" id="ARBA00005187"/>
    </source>
</evidence>
<evidence type="ECO:0000256" key="2">
    <source>
        <dbReference type="ARBA" id="ARBA00012737"/>
    </source>
</evidence>
<dbReference type="InterPro" id="IPR014729">
    <property type="entry name" value="Rossmann-like_a/b/a_fold"/>
</dbReference>
<evidence type="ECO:0000313" key="5">
    <source>
        <dbReference type="EMBL" id="MBK9716363.1"/>
    </source>
</evidence>
<evidence type="ECO:0000256" key="3">
    <source>
        <dbReference type="ARBA" id="ARBA00048741"/>
    </source>
</evidence>
<dbReference type="InterPro" id="IPR029055">
    <property type="entry name" value="Ntn_hydrolases_N"/>
</dbReference>
<dbReference type="PANTHER" id="PTHR43284">
    <property type="entry name" value="ASPARAGINE SYNTHETASE (GLUTAMINE-HYDROLYZING)"/>
    <property type="match status" value="1"/>
</dbReference>
<comment type="catalytic activity">
    <reaction evidence="3">
        <text>L-aspartate + L-glutamine + ATP + H2O = L-asparagine + L-glutamate + AMP + diphosphate + H(+)</text>
        <dbReference type="Rhea" id="RHEA:12228"/>
        <dbReference type="ChEBI" id="CHEBI:15377"/>
        <dbReference type="ChEBI" id="CHEBI:15378"/>
        <dbReference type="ChEBI" id="CHEBI:29985"/>
        <dbReference type="ChEBI" id="CHEBI:29991"/>
        <dbReference type="ChEBI" id="CHEBI:30616"/>
        <dbReference type="ChEBI" id="CHEBI:33019"/>
        <dbReference type="ChEBI" id="CHEBI:58048"/>
        <dbReference type="ChEBI" id="CHEBI:58359"/>
        <dbReference type="ChEBI" id="CHEBI:456215"/>
        <dbReference type="EC" id="6.3.5.4"/>
    </reaction>
</comment>
<dbReference type="GO" id="GO:0006529">
    <property type="term" value="P:asparagine biosynthetic process"/>
    <property type="evidence" value="ECO:0007669"/>
    <property type="project" value="InterPro"/>
</dbReference>
<comment type="pathway">
    <text evidence="1">Amino-acid biosynthesis; L-asparagine biosynthesis; L-asparagine from L-aspartate (L-Gln route): step 1/1.</text>
</comment>
<gene>
    <name evidence="5" type="ORF">IPO85_02340</name>
</gene>
<organism evidence="5 6">
    <name type="scientific">Candidatus Defluviibacterium haderslevense</name>
    <dbReference type="NCBI Taxonomy" id="2981993"/>
    <lineage>
        <taxon>Bacteria</taxon>
        <taxon>Pseudomonadati</taxon>
        <taxon>Bacteroidota</taxon>
        <taxon>Saprospiria</taxon>
        <taxon>Saprospirales</taxon>
        <taxon>Saprospiraceae</taxon>
        <taxon>Candidatus Defluviibacterium</taxon>
    </lineage>
</organism>
<dbReference type="SUPFAM" id="SSF56235">
    <property type="entry name" value="N-terminal nucleophile aminohydrolases (Ntn hydrolases)"/>
    <property type="match status" value="1"/>
</dbReference>